<dbReference type="Proteomes" id="UP000886998">
    <property type="component" value="Unassembled WGS sequence"/>
</dbReference>
<dbReference type="AlphaFoldDB" id="A0A8X6YNB8"/>
<protein>
    <submittedName>
        <fullName evidence="1">Uncharacterized protein</fullName>
    </submittedName>
</protein>
<reference evidence="1" key="1">
    <citation type="submission" date="2020-08" db="EMBL/GenBank/DDBJ databases">
        <title>Multicomponent nature underlies the extraordinary mechanical properties of spider dragline silk.</title>
        <authorList>
            <person name="Kono N."/>
            <person name="Nakamura H."/>
            <person name="Mori M."/>
            <person name="Yoshida Y."/>
            <person name="Ohtoshi R."/>
            <person name="Malay A.D."/>
            <person name="Moran D.A.P."/>
            <person name="Tomita M."/>
            <person name="Numata K."/>
            <person name="Arakawa K."/>
        </authorList>
    </citation>
    <scope>NUCLEOTIDE SEQUENCE</scope>
</reference>
<dbReference type="EMBL" id="BMAV01020925">
    <property type="protein sequence ID" value="GFY74739.1"/>
    <property type="molecule type" value="Genomic_DNA"/>
</dbReference>
<name>A0A8X6YNB8_9ARAC</name>
<proteinExistence type="predicted"/>
<gene>
    <name evidence="1" type="ORF">TNIN_173771</name>
</gene>
<accession>A0A8X6YNB8</accession>
<evidence type="ECO:0000313" key="1">
    <source>
        <dbReference type="EMBL" id="GFY74739.1"/>
    </source>
</evidence>
<sequence length="84" mass="9759">MNATYLLGEEQQSEDWKRSEAIDPDWSSPYQSITRLSLARFRSHFVMTLRCVHGVTGINNEQNDPVIPQRVFWCIMTSFPLAQI</sequence>
<comment type="caution">
    <text evidence="1">The sequence shown here is derived from an EMBL/GenBank/DDBJ whole genome shotgun (WGS) entry which is preliminary data.</text>
</comment>
<keyword evidence="2" id="KW-1185">Reference proteome</keyword>
<organism evidence="1 2">
    <name type="scientific">Trichonephila inaurata madagascariensis</name>
    <dbReference type="NCBI Taxonomy" id="2747483"/>
    <lineage>
        <taxon>Eukaryota</taxon>
        <taxon>Metazoa</taxon>
        <taxon>Ecdysozoa</taxon>
        <taxon>Arthropoda</taxon>
        <taxon>Chelicerata</taxon>
        <taxon>Arachnida</taxon>
        <taxon>Araneae</taxon>
        <taxon>Araneomorphae</taxon>
        <taxon>Entelegynae</taxon>
        <taxon>Araneoidea</taxon>
        <taxon>Nephilidae</taxon>
        <taxon>Trichonephila</taxon>
        <taxon>Trichonephila inaurata</taxon>
    </lineage>
</organism>
<evidence type="ECO:0000313" key="2">
    <source>
        <dbReference type="Proteomes" id="UP000886998"/>
    </source>
</evidence>